<dbReference type="InterPro" id="IPR026891">
    <property type="entry name" value="Fn3-like"/>
</dbReference>
<keyword evidence="9" id="KW-0325">Glycoprotein</keyword>
<comment type="similarity">
    <text evidence="4">Belongs to the glycosyl hydrolase 3 family.</text>
</comment>
<keyword evidence="11" id="KW-0326">Glycosidase</keyword>
<dbReference type="InterPro" id="IPR017853">
    <property type="entry name" value="GH"/>
</dbReference>
<dbReference type="GO" id="GO:0008422">
    <property type="term" value="F:beta-glucosidase activity"/>
    <property type="evidence" value="ECO:0007669"/>
    <property type="project" value="UniProtKB-EC"/>
</dbReference>
<evidence type="ECO:0000256" key="12">
    <source>
        <dbReference type="ARBA" id="ARBA00023326"/>
    </source>
</evidence>
<dbReference type="GeneID" id="19168775"/>
<evidence type="ECO:0000313" key="20">
    <source>
        <dbReference type="EMBL" id="EXJ83990.1"/>
    </source>
</evidence>
<dbReference type="InterPro" id="IPR002772">
    <property type="entry name" value="Glyco_hydro_3_C"/>
</dbReference>
<feature type="chain" id="PRO_5004934448" description="Probable beta-glucosidase G" evidence="18">
    <location>
        <begin position="19"/>
        <end position="786"/>
    </location>
</feature>
<comment type="catalytic activity">
    <reaction evidence="1">
        <text>Hydrolysis of terminal, non-reducing beta-D-glucosyl residues with release of beta-D-glucose.</text>
        <dbReference type="EC" id="3.2.1.21"/>
    </reaction>
</comment>
<keyword evidence="12" id="KW-0624">Polysaccharide degradation</keyword>
<dbReference type="Gene3D" id="3.40.50.1700">
    <property type="entry name" value="Glycoside hydrolase family 3 C-terminal domain"/>
    <property type="match status" value="1"/>
</dbReference>
<dbReference type="PANTHER" id="PTHR42715:SF12">
    <property type="entry name" value="BETA-GLUCOSIDASE G-RELATED"/>
    <property type="match status" value="1"/>
</dbReference>
<dbReference type="eggNOG" id="ENOG502QR4D">
    <property type="taxonomic scope" value="Eukaryota"/>
</dbReference>
<protein>
    <recommendedName>
        <fullName evidence="14">Probable beta-glucosidase G</fullName>
        <ecNumber evidence="5">3.2.1.21</ecNumber>
    </recommendedName>
    <alternativeName>
        <fullName evidence="15">Beta-D-glucoside glucohydrolase G</fullName>
    </alternativeName>
    <alternativeName>
        <fullName evidence="16">Cellobiase G</fullName>
    </alternativeName>
    <alternativeName>
        <fullName evidence="17">Gentiobiase G</fullName>
    </alternativeName>
</protein>
<keyword evidence="21" id="KW-1185">Reference proteome</keyword>
<evidence type="ECO:0000259" key="19">
    <source>
        <dbReference type="SMART" id="SM01217"/>
    </source>
</evidence>
<proteinExistence type="inferred from homology"/>
<dbReference type="RefSeq" id="XP_007732975.1">
    <property type="nucleotide sequence ID" value="XM_007734785.1"/>
</dbReference>
<evidence type="ECO:0000256" key="1">
    <source>
        <dbReference type="ARBA" id="ARBA00000448"/>
    </source>
</evidence>
<gene>
    <name evidence="20" type="ORF">A1O3_04657</name>
</gene>
<dbReference type="GO" id="GO:0005576">
    <property type="term" value="C:extracellular region"/>
    <property type="evidence" value="ECO:0007669"/>
    <property type="project" value="UniProtKB-SubCell"/>
</dbReference>
<feature type="domain" description="Fibronectin type III-like" evidence="19">
    <location>
        <begin position="702"/>
        <end position="774"/>
    </location>
</feature>
<dbReference type="SMART" id="SM01217">
    <property type="entry name" value="Fn3_like"/>
    <property type="match status" value="1"/>
</dbReference>
<dbReference type="Gene3D" id="3.20.20.300">
    <property type="entry name" value="Glycoside hydrolase, family 3, N-terminal domain"/>
    <property type="match status" value="1"/>
</dbReference>
<dbReference type="InterPro" id="IPR036962">
    <property type="entry name" value="Glyco_hydro_3_N_sf"/>
</dbReference>
<dbReference type="Pfam" id="PF01915">
    <property type="entry name" value="Glyco_hydro_3_C"/>
    <property type="match status" value="1"/>
</dbReference>
<dbReference type="InterPro" id="IPR001764">
    <property type="entry name" value="Glyco_hydro_3_N"/>
</dbReference>
<dbReference type="PROSITE" id="PS51257">
    <property type="entry name" value="PROKAR_LIPOPROTEIN"/>
    <property type="match status" value="1"/>
</dbReference>
<dbReference type="InterPro" id="IPR050288">
    <property type="entry name" value="Cellulose_deg_GH3"/>
</dbReference>
<evidence type="ECO:0000256" key="10">
    <source>
        <dbReference type="ARBA" id="ARBA00023277"/>
    </source>
</evidence>
<comment type="function">
    <text evidence="13">Beta-glucosidases are one of a number of cellulolytic enzymes involved in the degradation of cellulosic biomass. Catalyzes the last step releasing glucose from the inhibitory cellobiose.</text>
</comment>
<dbReference type="EMBL" id="AMGY01000004">
    <property type="protein sequence ID" value="EXJ83990.1"/>
    <property type="molecule type" value="Genomic_DNA"/>
</dbReference>
<dbReference type="InterPro" id="IPR013783">
    <property type="entry name" value="Ig-like_fold"/>
</dbReference>
<dbReference type="SUPFAM" id="SSF52279">
    <property type="entry name" value="Beta-D-glucan exohydrolase, C-terminal domain"/>
    <property type="match status" value="1"/>
</dbReference>
<evidence type="ECO:0000256" key="15">
    <source>
        <dbReference type="ARBA" id="ARBA00041276"/>
    </source>
</evidence>
<dbReference type="GO" id="GO:0009251">
    <property type="term" value="P:glucan catabolic process"/>
    <property type="evidence" value="ECO:0007669"/>
    <property type="project" value="TreeGrafter"/>
</dbReference>
<evidence type="ECO:0000256" key="8">
    <source>
        <dbReference type="ARBA" id="ARBA00022801"/>
    </source>
</evidence>
<dbReference type="Pfam" id="PF14310">
    <property type="entry name" value="Fn3-like"/>
    <property type="match status" value="1"/>
</dbReference>
<dbReference type="EC" id="3.2.1.21" evidence="5"/>
<keyword evidence="8" id="KW-0378">Hydrolase</keyword>
<dbReference type="Proteomes" id="UP000019478">
    <property type="component" value="Unassembled WGS sequence"/>
</dbReference>
<reference evidence="20 21" key="1">
    <citation type="submission" date="2013-03" db="EMBL/GenBank/DDBJ databases">
        <title>The Genome Sequence of Capronia epimyces CBS 606.96.</title>
        <authorList>
            <consortium name="The Broad Institute Genomics Platform"/>
            <person name="Cuomo C."/>
            <person name="de Hoog S."/>
            <person name="Gorbushina A."/>
            <person name="Walker B."/>
            <person name="Young S.K."/>
            <person name="Zeng Q."/>
            <person name="Gargeya S."/>
            <person name="Fitzgerald M."/>
            <person name="Haas B."/>
            <person name="Abouelleil A."/>
            <person name="Allen A.W."/>
            <person name="Alvarado L."/>
            <person name="Arachchi H.M."/>
            <person name="Berlin A.M."/>
            <person name="Chapman S.B."/>
            <person name="Gainer-Dewar J."/>
            <person name="Goldberg J."/>
            <person name="Griggs A."/>
            <person name="Gujja S."/>
            <person name="Hansen M."/>
            <person name="Howarth C."/>
            <person name="Imamovic A."/>
            <person name="Ireland A."/>
            <person name="Larimer J."/>
            <person name="McCowan C."/>
            <person name="Murphy C."/>
            <person name="Pearson M."/>
            <person name="Poon T.W."/>
            <person name="Priest M."/>
            <person name="Roberts A."/>
            <person name="Saif S."/>
            <person name="Shea T."/>
            <person name="Sisk P."/>
            <person name="Sykes S."/>
            <person name="Wortman J."/>
            <person name="Nusbaum C."/>
            <person name="Birren B."/>
        </authorList>
    </citation>
    <scope>NUCLEOTIDE SEQUENCE [LARGE SCALE GENOMIC DNA]</scope>
    <source>
        <strain evidence="20 21">CBS 606.96</strain>
    </source>
</reference>
<dbReference type="HOGENOM" id="CLU_004542_2_3_1"/>
<dbReference type="AlphaFoldDB" id="W9Y2Y1"/>
<evidence type="ECO:0000256" key="3">
    <source>
        <dbReference type="ARBA" id="ARBA00004987"/>
    </source>
</evidence>
<evidence type="ECO:0000256" key="5">
    <source>
        <dbReference type="ARBA" id="ARBA00012744"/>
    </source>
</evidence>
<evidence type="ECO:0000313" key="21">
    <source>
        <dbReference type="Proteomes" id="UP000019478"/>
    </source>
</evidence>
<evidence type="ECO:0000256" key="13">
    <source>
        <dbReference type="ARBA" id="ARBA00024983"/>
    </source>
</evidence>
<evidence type="ECO:0000256" key="14">
    <source>
        <dbReference type="ARBA" id="ARBA00039579"/>
    </source>
</evidence>
<dbReference type="FunFam" id="3.20.20.300:FF:000002">
    <property type="entry name" value="Probable beta-glucosidase"/>
    <property type="match status" value="1"/>
</dbReference>
<organism evidence="20 21">
    <name type="scientific">Capronia epimyces CBS 606.96</name>
    <dbReference type="NCBI Taxonomy" id="1182542"/>
    <lineage>
        <taxon>Eukaryota</taxon>
        <taxon>Fungi</taxon>
        <taxon>Dikarya</taxon>
        <taxon>Ascomycota</taxon>
        <taxon>Pezizomycotina</taxon>
        <taxon>Eurotiomycetes</taxon>
        <taxon>Chaetothyriomycetidae</taxon>
        <taxon>Chaetothyriales</taxon>
        <taxon>Herpotrichiellaceae</taxon>
        <taxon>Capronia</taxon>
    </lineage>
</organism>
<comment type="caution">
    <text evidence="20">The sequence shown here is derived from an EMBL/GenBank/DDBJ whole genome shotgun (WGS) entry which is preliminary data.</text>
</comment>
<comment type="pathway">
    <text evidence="3">Glycan metabolism; cellulose degradation.</text>
</comment>
<keyword evidence="7 18" id="KW-0732">Signal</keyword>
<accession>W9Y2Y1</accession>
<dbReference type="OrthoDB" id="416222at2759"/>
<evidence type="ECO:0000256" key="6">
    <source>
        <dbReference type="ARBA" id="ARBA00022525"/>
    </source>
</evidence>
<evidence type="ECO:0000256" key="9">
    <source>
        <dbReference type="ARBA" id="ARBA00023180"/>
    </source>
</evidence>
<dbReference type="SUPFAM" id="SSF51445">
    <property type="entry name" value="(Trans)glycosidases"/>
    <property type="match status" value="1"/>
</dbReference>
<sequence length="786" mass="84346">MALIIRATVLILTSLACAQDYDSSPPVYPSPLTSGIGWETAFTQAEAFVSNLTLEEKAQLVTGTSGPCVGNIGAISRLGFNGLCLQDGPLAIRQATYASVFPAGLTTAASWDRELMYVRGLYLGAEFRGKGSHVALGPVVGPLGRSAYGGRNWEGFSPDPYLTGVAAEHTILGTQQSGVQACLKHYIGYEQETQRNPGLSVDNITIEAISSNIDDRTIHELYLWPFANGVRAGVASIMCSYNRVNGSYGCQNSKTLNGLLKTELGFQGYVVSDWGGTHAGVDAINSGLDMDMPGPIDRSQNSSFFGGNVTEAVNNGTLSAERVDDMARRIMTPYFYLQQTNFPPIDGEEPTLNDEFPPYEDQFILGPSNVDVRDHHAQLIRQLGAAGTVLLKNTNNILPLQAPKTIGVFGNDAGDLVDGEYFSGSTFQNQFGFEYGNLPVAGGSGTGRLSYLVSPLEAIKGRAVQDGTLVQYILNNTLITSPGGLGGIVPVPEVCLVFLKTWASEGIDRVSLEADWNSTGVVHSVATYCNNTVVITNSGGLNVMPWAENPNVTAILAAHLPGQESGNSLVDILYGAVNPSGKLPYTVALNESDYNYALITNSTELVETENPNAWQSNFTEGLLIDYRHFDYYNQSVAFEFGFGLSYTTFNMSGLSVAETVFGNISSLPDPVLPVPGGNPSLWGVLYTVNVTVTNTGNVTGATVPQLYLSLPQIPDVGPTPVNVLRGFDKITLQAGESRWVLFPLTRRDLSYWSVSIQNWVIPSGSIGINAGFSSRDIRQSSQMTVV</sequence>
<evidence type="ECO:0000256" key="18">
    <source>
        <dbReference type="SAM" id="SignalP"/>
    </source>
</evidence>
<dbReference type="Gene3D" id="2.60.40.10">
    <property type="entry name" value="Immunoglobulins"/>
    <property type="match status" value="1"/>
</dbReference>
<dbReference type="Pfam" id="PF00933">
    <property type="entry name" value="Glyco_hydro_3"/>
    <property type="match status" value="1"/>
</dbReference>
<keyword evidence="10" id="KW-0119">Carbohydrate metabolism</keyword>
<keyword evidence="6" id="KW-0964">Secreted</keyword>
<feature type="signal peptide" evidence="18">
    <location>
        <begin position="1"/>
        <end position="18"/>
    </location>
</feature>
<dbReference type="InterPro" id="IPR036881">
    <property type="entry name" value="Glyco_hydro_3_C_sf"/>
</dbReference>
<comment type="subcellular location">
    <subcellularLocation>
        <location evidence="2">Secreted</location>
    </subcellularLocation>
</comment>
<dbReference type="PANTHER" id="PTHR42715">
    <property type="entry name" value="BETA-GLUCOSIDASE"/>
    <property type="match status" value="1"/>
</dbReference>
<evidence type="ECO:0000256" key="11">
    <source>
        <dbReference type="ARBA" id="ARBA00023295"/>
    </source>
</evidence>
<name>W9Y2Y1_9EURO</name>
<evidence type="ECO:0000256" key="2">
    <source>
        <dbReference type="ARBA" id="ARBA00004613"/>
    </source>
</evidence>
<dbReference type="PRINTS" id="PR00133">
    <property type="entry name" value="GLHYDRLASE3"/>
</dbReference>
<evidence type="ECO:0000256" key="4">
    <source>
        <dbReference type="ARBA" id="ARBA00005336"/>
    </source>
</evidence>
<evidence type="ECO:0000256" key="16">
    <source>
        <dbReference type="ARBA" id="ARBA00041601"/>
    </source>
</evidence>
<dbReference type="STRING" id="1182542.W9Y2Y1"/>
<evidence type="ECO:0000256" key="17">
    <source>
        <dbReference type="ARBA" id="ARBA00041808"/>
    </source>
</evidence>
<evidence type="ECO:0000256" key="7">
    <source>
        <dbReference type="ARBA" id="ARBA00022729"/>
    </source>
</evidence>